<protein>
    <submittedName>
        <fullName evidence="2">XRE family transcriptional regulator</fullName>
    </submittedName>
</protein>
<dbReference type="Pfam" id="PF13560">
    <property type="entry name" value="HTH_31"/>
    <property type="match status" value="1"/>
</dbReference>
<evidence type="ECO:0000259" key="1">
    <source>
        <dbReference type="SMART" id="SM00530"/>
    </source>
</evidence>
<dbReference type="GO" id="GO:0003677">
    <property type="term" value="F:DNA binding"/>
    <property type="evidence" value="ECO:0007669"/>
    <property type="project" value="InterPro"/>
</dbReference>
<reference evidence="2 3" key="1">
    <citation type="submission" date="2018-09" db="EMBL/GenBank/DDBJ databases">
        <title>Altererythrobacter spongiae sp. nov., isolated from a marine sponge.</title>
        <authorList>
            <person name="Zhuang L."/>
            <person name="Luo L."/>
        </authorList>
    </citation>
    <scope>NUCLEOTIDE SEQUENCE [LARGE SCALE GENOMIC DNA]</scope>
    <source>
        <strain evidence="2 3">HN-Y73</strain>
    </source>
</reference>
<dbReference type="EMBL" id="RAPF01000006">
    <property type="protein sequence ID" value="RKF19204.1"/>
    <property type="molecule type" value="Genomic_DNA"/>
</dbReference>
<dbReference type="PANTHER" id="PTHR35010">
    <property type="entry name" value="BLL4672 PROTEIN-RELATED"/>
    <property type="match status" value="1"/>
</dbReference>
<dbReference type="SUPFAM" id="SSF47413">
    <property type="entry name" value="lambda repressor-like DNA-binding domains"/>
    <property type="match status" value="1"/>
</dbReference>
<dbReference type="PANTHER" id="PTHR35010:SF2">
    <property type="entry name" value="BLL4672 PROTEIN"/>
    <property type="match status" value="1"/>
</dbReference>
<accession>A0A420EEW5</accession>
<organism evidence="2 3">
    <name type="scientific">Altericroceibacterium spongiae</name>
    <dbReference type="NCBI Taxonomy" id="2320269"/>
    <lineage>
        <taxon>Bacteria</taxon>
        <taxon>Pseudomonadati</taxon>
        <taxon>Pseudomonadota</taxon>
        <taxon>Alphaproteobacteria</taxon>
        <taxon>Sphingomonadales</taxon>
        <taxon>Erythrobacteraceae</taxon>
        <taxon>Altericroceibacterium</taxon>
    </lineage>
</organism>
<dbReference type="OrthoDB" id="5346389at2"/>
<proteinExistence type="predicted"/>
<dbReference type="Proteomes" id="UP000284395">
    <property type="component" value="Unassembled WGS sequence"/>
</dbReference>
<dbReference type="RefSeq" id="WP_120325145.1">
    <property type="nucleotide sequence ID" value="NZ_RAPF01000006.1"/>
</dbReference>
<dbReference type="Pfam" id="PF17765">
    <property type="entry name" value="MLTR_LBD"/>
    <property type="match status" value="1"/>
</dbReference>
<dbReference type="SMART" id="SM00530">
    <property type="entry name" value="HTH_XRE"/>
    <property type="match status" value="1"/>
</dbReference>
<evidence type="ECO:0000313" key="3">
    <source>
        <dbReference type="Proteomes" id="UP000284395"/>
    </source>
</evidence>
<sequence>MTSDEQRKLLGAFVRARRESLIAERSGRRRTPGLRREELADRAHISVTWVTWIEQGREVRPSADTLDRLAVALCLARAEREYLFALAEREDPADPFAVLPDDAPASIVTLVENVPWPAYGLDPMWNLCCANNQAQTLFTGLFEGADQPNLLRYTFTHPAARELLPDWEKRALRVLAEFRRDYGRKHGDPRVQSIVDWLCEKSDVFRMGWGRQTVAEREGGRRSFHHPTKGLVTYVQHTLADAERPDFRLVFLQPDG</sequence>
<dbReference type="InterPro" id="IPR010982">
    <property type="entry name" value="Lambda_DNA-bd_dom_sf"/>
</dbReference>
<dbReference type="InterPro" id="IPR001387">
    <property type="entry name" value="Cro/C1-type_HTH"/>
</dbReference>
<keyword evidence="3" id="KW-1185">Reference proteome</keyword>
<dbReference type="CDD" id="cd00093">
    <property type="entry name" value="HTH_XRE"/>
    <property type="match status" value="1"/>
</dbReference>
<dbReference type="Gene3D" id="3.30.450.180">
    <property type="match status" value="1"/>
</dbReference>
<dbReference type="AlphaFoldDB" id="A0A420EEW5"/>
<feature type="domain" description="HTH cro/C1-type" evidence="1">
    <location>
        <begin position="13"/>
        <end position="80"/>
    </location>
</feature>
<evidence type="ECO:0000313" key="2">
    <source>
        <dbReference type="EMBL" id="RKF19204.1"/>
    </source>
</evidence>
<dbReference type="InterPro" id="IPR041413">
    <property type="entry name" value="MLTR_LBD"/>
</dbReference>
<comment type="caution">
    <text evidence="2">The sequence shown here is derived from an EMBL/GenBank/DDBJ whole genome shotgun (WGS) entry which is preliminary data.</text>
</comment>
<name>A0A420EEW5_9SPHN</name>
<gene>
    <name evidence="2" type="ORF">D6851_12055</name>
</gene>
<dbReference type="Gene3D" id="1.10.260.40">
    <property type="entry name" value="lambda repressor-like DNA-binding domains"/>
    <property type="match status" value="1"/>
</dbReference>